<comment type="caution">
    <text evidence="2">The sequence shown here is derived from an EMBL/GenBank/DDBJ whole genome shotgun (WGS) entry which is preliminary data.</text>
</comment>
<dbReference type="InterPro" id="IPR000719">
    <property type="entry name" value="Prot_kinase_dom"/>
</dbReference>
<dbReference type="InterPro" id="IPR011009">
    <property type="entry name" value="Kinase-like_dom_sf"/>
</dbReference>
<proteinExistence type="predicted"/>
<feature type="domain" description="Protein kinase" evidence="1">
    <location>
        <begin position="242"/>
        <end position="543"/>
    </location>
</feature>
<dbReference type="Proteomes" id="UP000663888">
    <property type="component" value="Unassembled WGS sequence"/>
</dbReference>
<accession>A0A8H3CUG6</accession>
<sequence>MEPPRLLGTEDAATKAHKDGMGVNSSAKHKRTRLIDGTVTDDRHASGTKLYARPRLGTNSSRGHKIVPQSNILVNSDEAALICDFGRSRQSNDQPNETVLSSSSPFAGTMRYMSPELLNPGSARPSTAADMWAYGCVALEILCRVQPYHETTSDVVVAELIRSGQPPSDRPRGPRGSLINDALWNVLSSCWQAQDWRPTAHIFLEDLTRMLNNGEVPRSPVFMNAFTNTGSEPIPPWSQEIPDLNSQMNSSSFMVLSRSIRSTVWMASGLDFPDVAIKVPRLNSSIDNQPRHDRLEYIFRKVASSRYGVRHPNIIGFLGITSGFSPHEGLVFEVCFEWNLISYFREKVVVQEKYSRSTDPYPTTHSIMCDILEGLRHMHGYPIPIPQGDLTPENISIDIHGRAKISLISFGRMLASLPQNAAVTATMESILPFRWMSPELLIDGSQQPATESDMWAFGCVCFWILTRKEPYASMNRDDIAGTEIIRGHPPATLADVFYRSTWITNGLWNTIARCWRHDPLQRPTATTFLKLLIQLEGREITWLPVDIVDLAGKLKSNSSRLQQHNPIARLQFVWKRFSRTDSRIIEEVHFKMALYEATYTPKWYLKATSGWKVIAKAGFESELSARAREALYSAAQNEIGLLAQINHPSIQKLLGIDSSSTHAHMPDMIFQSLSQVTLDHSLSRGLKSFNEITQILIDVASAITYLHGHTNGGIAHGDVQPANIFILPNGKVELANFTCAFQYVLGQPTSSRRLSETIVVPVQPSLYSSPESRDPLQFPTLAGDVWSFGVVVLSVSLFDPSCLK</sequence>
<gene>
    <name evidence="2" type="ORF">RDB_LOCUS152743</name>
</gene>
<dbReference type="Pfam" id="PF00069">
    <property type="entry name" value="Pkinase"/>
    <property type="match status" value="3"/>
</dbReference>
<dbReference type="EMBL" id="CAJMWX010001646">
    <property type="protein sequence ID" value="CAE6500714.1"/>
    <property type="molecule type" value="Genomic_DNA"/>
</dbReference>
<dbReference type="Gene3D" id="1.10.510.10">
    <property type="entry name" value="Transferase(Phosphotransferase) domain 1"/>
    <property type="match status" value="3"/>
</dbReference>
<dbReference type="InterPro" id="IPR051681">
    <property type="entry name" value="Ser/Thr_Kinases-Pseudokinases"/>
</dbReference>
<dbReference type="SUPFAM" id="SSF56112">
    <property type="entry name" value="Protein kinase-like (PK-like)"/>
    <property type="match status" value="3"/>
</dbReference>
<evidence type="ECO:0000313" key="3">
    <source>
        <dbReference type="Proteomes" id="UP000663888"/>
    </source>
</evidence>
<dbReference type="PANTHER" id="PTHR44329">
    <property type="entry name" value="SERINE/THREONINE-PROTEIN KINASE TNNI3K-RELATED"/>
    <property type="match status" value="1"/>
</dbReference>
<evidence type="ECO:0000259" key="1">
    <source>
        <dbReference type="PROSITE" id="PS50011"/>
    </source>
</evidence>
<dbReference type="AlphaFoldDB" id="A0A8H3CUG6"/>
<organism evidence="2 3">
    <name type="scientific">Rhizoctonia solani</name>
    <dbReference type="NCBI Taxonomy" id="456999"/>
    <lineage>
        <taxon>Eukaryota</taxon>
        <taxon>Fungi</taxon>
        <taxon>Dikarya</taxon>
        <taxon>Basidiomycota</taxon>
        <taxon>Agaricomycotina</taxon>
        <taxon>Agaricomycetes</taxon>
        <taxon>Cantharellales</taxon>
        <taxon>Ceratobasidiaceae</taxon>
        <taxon>Rhizoctonia</taxon>
    </lineage>
</organism>
<dbReference type="GO" id="GO:0004674">
    <property type="term" value="F:protein serine/threonine kinase activity"/>
    <property type="evidence" value="ECO:0007669"/>
    <property type="project" value="TreeGrafter"/>
</dbReference>
<protein>
    <recommendedName>
        <fullName evidence="1">Protein kinase domain-containing protein</fullName>
    </recommendedName>
</protein>
<feature type="domain" description="Protein kinase" evidence="1">
    <location>
        <begin position="1"/>
        <end position="211"/>
    </location>
</feature>
<evidence type="ECO:0000313" key="2">
    <source>
        <dbReference type="EMBL" id="CAE6500714.1"/>
    </source>
</evidence>
<feature type="domain" description="Protein kinase" evidence="1">
    <location>
        <begin position="545"/>
        <end position="804"/>
    </location>
</feature>
<dbReference type="PROSITE" id="PS50011">
    <property type="entry name" value="PROTEIN_KINASE_DOM"/>
    <property type="match status" value="3"/>
</dbReference>
<name>A0A8H3CUG6_9AGAM</name>
<reference evidence="2" key="1">
    <citation type="submission" date="2021-01" db="EMBL/GenBank/DDBJ databases">
        <authorList>
            <person name="Kaushik A."/>
        </authorList>
    </citation>
    <scope>NUCLEOTIDE SEQUENCE</scope>
    <source>
        <strain evidence="2">AG4-R118</strain>
    </source>
</reference>
<dbReference type="GO" id="GO:0005524">
    <property type="term" value="F:ATP binding"/>
    <property type="evidence" value="ECO:0007669"/>
    <property type="project" value="InterPro"/>
</dbReference>